<dbReference type="CDD" id="cd02696">
    <property type="entry name" value="MurNAc-LAA"/>
    <property type="match status" value="1"/>
</dbReference>
<dbReference type="AlphaFoldDB" id="G2KU92"/>
<dbReference type="SMART" id="SM00646">
    <property type="entry name" value="Ami_3"/>
    <property type="match status" value="1"/>
</dbReference>
<evidence type="ECO:0000256" key="2">
    <source>
        <dbReference type="ARBA" id="ARBA00023316"/>
    </source>
</evidence>
<evidence type="ECO:0000313" key="4">
    <source>
        <dbReference type="EMBL" id="AEN99201.1"/>
    </source>
</evidence>
<dbReference type="InterPro" id="IPR002508">
    <property type="entry name" value="MurNAc-LAA_cat"/>
</dbReference>
<dbReference type="Proteomes" id="UP000001285">
    <property type="component" value="Chromosome"/>
</dbReference>
<dbReference type="Pfam" id="PF08239">
    <property type="entry name" value="SH3_3"/>
    <property type="match status" value="1"/>
</dbReference>
<organism evidence="4 5">
    <name type="scientific">Fructilactobacillus sanfranciscensis (strain TMW 1.1304)</name>
    <name type="common">Lactobacillus sanfranciscensis</name>
    <dbReference type="NCBI Taxonomy" id="714313"/>
    <lineage>
        <taxon>Bacteria</taxon>
        <taxon>Bacillati</taxon>
        <taxon>Bacillota</taxon>
        <taxon>Bacilli</taxon>
        <taxon>Lactobacillales</taxon>
        <taxon>Lactobacillaceae</taxon>
        <taxon>Fructilactobacillus</taxon>
    </lineage>
</organism>
<dbReference type="GO" id="GO:0071555">
    <property type="term" value="P:cell wall organization"/>
    <property type="evidence" value="ECO:0007669"/>
    <property type="project" value="UniProtKB-KW"/>
</dbReference>
<dbReference type="Gene3D" id="2.30.30.40">
    <property type="entry name" value="SH3 Domains"/>
    <property type="match status" value="1"/>
</dbReference>
<dbReference type="eggNOG" id="COG0860">
    <property type="taxonomic scope" value="Bacteria"/>
</dbReference>
<dbReference type="PANTHER" id="PTHR30404:SF0">
    <property type="entry name" value="N-ACETYLMURAMOYL-L-ALANINE AMIDASE AMIC"/>
    <property type="match status" value="1"/>
</dbReference>
<dbReference type="SUPFAM" id="SSF53187">
    <property type="entry name" value="Zn-dependent exopeptidases"/>
    <property type="match status" value="1"/>
</dbReference>
<evidence type="ECO:0000313" key="5">
    <source>
        <dbReference type="Proteomes" id="UP000001285"/>
    </source>
</evidence>
<accession>G2KU92</accession>
<protein>
    <recommendedName>
        <fullName evidence="3">SH3b domain-containing protein</fullName>
    </recommendedName>
</protein>
<dbReference type="PANTHER" id="PTHR30404">
    <property type="entry name" value="N-ACETYLMURAMOYL-L-ALANINE AMIDASE"/>
    <property type="match status" value="1"/>
</dbReference>
<dbReference type="PROSITE" id="PS51781">
    <property type="entry name" value="SH3B"/>
    <property type="match status" value="1"/>
</dbReference>
<evidence type="ECO:0000259" key="3">
    <source>
        <dbReference type="PROSITE" id="PS51781"/>
    </source>
</evidence>
<dbReference type="STRING" id="714313.LSA_07880"/>
<dbReference type="InterPro" id="IPR003646">
    <property type="entry name" value="SH3-like_bac-type"/>
</dbReference>
<dbReference type="HOGENOM" id="CLU_014322_1_1_9"/>
<dbReference type="Pfam" id="PF01520">
    <property type="entry name" value="Amidase_3"/>
    <property type="match status" value="1"/>
</dbReference>
<reference evidence="4 5" key="1">
    <citation type="journal article" date="2011" name="Microb. Cell Fact.">
        <title>Genomic analysis reveals Lactobacillus sanfranciscensis as stable element in traditional sourdoughs.</title>
        <authorList>
            <person name="Vogel R.F."/>
            <person name="Pavlovic M."/>
            <person name="Ehrmann M.A."/>
            <person name="Wiezer A."/>
            <person name="Liesegang H."/>
            <person name="Offschanka S."/>
            <person name="Voget S."/>
            <person name="Angelov A."/>
            <person name="Bocker G."/>
            <person name="Liebl W."/>
        </authorList>
    </citation>
    <scope>NUCLEOTIDE SEQUENCE [LARGE SCALE GENOMIC DNA]</scope>
    <source>
        <strain evidence="4 5">TMW 1.1304</strain>
    </source>
</reference>
<sequence length="252" mass="28382">MRNNVMIHCNNLQVKSGPNISYQTTGKINAGTRVQILNRQDNWDRVVYDHSKIGWIPDWLVNNKTLKEATNLSETTVVLDPGHGGSDSGALSTGNNMEKTYTLQVAKKAAKQLQEKGANVIMTRDSDKTVSLFSRPSFSTDNNANLFISFHFDSSPENNTASGFTSYYYHKGLSLKLATDINRQMENIPIDNRGIEFGNFLVIRDVKVPSILLEMGYINDDDDFKHIENQQYQETVAQDVENGVNNYINSTY</sequence>
<dbReference type="Gene3D" id="3.40.630.40">
    <property type="entry name" value="Zn-dependent exopeptidases"/>
    <property type="match status" value="1"/>
</dbReference>
<keyword evidence="5" id="KW-1185">Reference proteome</keyword>
<dbReference type="GO" id="GO:0008745">
    <property type="term" value="F:N-acetylmuramoyl-L-alanine amidase activity"/>
    <property type="evidence" value="ECO:0007669"/>
    <property type="project" value="InterPro"/>
</dbReference>
<dbReference type="InterPro" id="IPR050695">
    <property type="entry name" value="N-acetylmuramoyl_amidase_3"/>
</dbReference>
<evidence type="ECO:0000256" key="1">
    <source>
        <dbReference type="ARBA" id="ARBA00022801"/>
    </source>
</evidence>
<keyword evidence="1" id="KW-0378">Hydrolase</keyword>
<gene>
    <name evidence="4" type="ordered locus">LSA_07880</name>
</gene>
<dbReference type="SMART" id="SM00287">
    <property type="entry name" value="SH3b"/>
    <property type="match status" value="1"/>
</dbReference>
<proteinExistence type="predicted"/>
<dbReference type="GO" id="GO:0030288">
    <property type="term" value="C:outer membrane-bounded periplasmic space"/>
    <property type="evidence" value="ECO:0007669"/>
    <property type="project" value="TreeGrafter"/>
</dbReference>
<dbReference type="GO" id="GO:0009253">
    <property type="term" value="P:peptidoglycan catabolic process"/>
    <property type="evidence" value="ECO:0007669"/>
    <property type="project" value="InterPro"/>
</dbReference>
<dbReference type="KEGG" id="lsn:LSA_07880"/>
<keyword evidence="2" id="KW-0961">Cell wall biogenesis/degradation</keyword>
<name>G2KU92_FRUST</name>
<dbReference type="EMBL" id="CP002461">
    <property type="protein sequence ID" value="AEN99201.1"/>
    <property type="molecule type" value="Genomic_DNA"/>
</dbReference>
<feature type="domain" description="SH3b" evidence="3">
    <location>
        <begin position="1"/>
        <end position="64"/>
    </location>
</feature>